<protein>
    <submittedName>
        <fullName evidence="1">Uncharacterized protein</fullName>
    </submittedName>
</protein>
<reference evidence="1 2" key="1">
    <citation type="journal article" date="2012" name="J. Bacteriol.">
        <title>Genome sequence of the pathogenic Herbaspirillum seropedicae strain Os34, isolated from rice roots.</title>
        <authorList>
            <person name="Ye W."/>
            <person name="Ye S."/>
            <person name="Liu J."/>
            <person name="Chang S."/>
            <person name="Chen M."/>
            <person name="Zhu B."/>
            <person name="Guo L."/>
            <person name="An Q."/>
        </authorList>
    </citation>
    <scope>NUCLEOTIDE SEQUENCE [LARGE SCALE GENOMIC DNA]</scope>
    <source>
        <strain evidence="1 2">Os34</strain>
    </source>
</reference>
<sequence>MRTIRVLPKARFDKHGARPRSGRLIVALALTLALSLVAIATGTTSSTENPGPLIGLGSHSAQFTLHTDPVVYMLENQH</sequence>
<dbReference type="EMBL" id="CP008956">
    <property type="protein sequence ID" value="QJQ01526.1"/>
    <property type="molecule type" value="Genomic_DNA"/>
</dbReference>
<name>A0A6M3ZSL8_9BURK</name>
<accession>A0A6M3ZSL8</accession>
<dbReference type="RefSeq" id="WP_017450408.1">
    <property type="nucleotide sequence ID" value="NZ_CP008956.1"/>
</dbReference>
<evidence type="ECO:0000313" key="1">
    <source>
        <dbReference type="EMBL" id="QJQ01526.1"/>
    </source>
</evidence>
<proteinExistence type="predicted"/>
<organism evidence="1 2">
    <name type="scientific">Herbaspirillum rubrisubalbicans Os34</name>
    <dbReference type="NCBI Taxonomy" id="1235827"/>
    <lineage>
        <taxon>Bacteria</taxon>
        <taxon>Pseudomonadati</taxon>
        <taxon>Pseudomonadota</taxon>
        <taxon>Betaproteobacteria</taxon>
        <taxon>Burkholderiales</taxon>
        <taxon>Oxalobacteraceae</taxon>
        <taxon>Herbaspirillum</taxon>
    </lineage>
</organism>
<dbReference type="AlphaFoldDB" id="A0A6M3ZSL8"/>
<gene>
    <name evidence="1" type="ORF">C798_15145</name>
</gene>
<evidence type="ECO:0000313" key="2">
    <source>
        <dbReference type="Proteomes" id="UP000501648"/>
    </source>
</evidence>
<dbReference type="Proteomes" id="UP000501648">
    <property type="component" value="Chromosome"/>
</dbReference>